<dbReference type="AlphaFoldDB" id="A0AAP0KYU8"/>
<keyword evidence="2" id="KW-1185">Reference proteome</keyword>
<evidence type="ECO:0000313" key="1">
    <source>
        <dbReference type="EMBL" id="KAK9160518.1"/>
    </source>
</evidence>
<dbReference type="GO" id="GO:0009435">
    <property type="term" value="P:NAD+ biosynthetic process"/>
    <property type="evidence" value="ECO:0007669"/>
    <property type="project" value="TreeGrafter"/>
</dbReference>
<dbReference type="EMBL" id="JBBNAF010000003">
    <property type="protein sequence ID" value="KAK9160518.1"/>
    <property type="molecule type" value="Genomic_DNA"/>
</dbReference>
<dbReference type="GO" id="GO:0004515">
    <property type="term" value="F:nicotinate-nucleotide adenylyltransferase activity"/>
    <property type="evidence" value="ECO:0007669"/>
    <property type="project" value="TreeGrafter"/>
</dbReference>
<organism evidence="1 2">
    <name type="scientific">Stephania yunnanensis</name>
    <dbReference type="NCBI Taxonomy" id="152371"/>
    <lineage>
        <taxon>Eukaryota</taxon>
        <taxon>Viridiplantae</taxon>
        <taxon>Streptophyta</taxon>
        <taxon>Embryophyta</taxon>
        <taxon>Tracheophyta</taxon>
        <taxon>Spermatophyta</taxon>
        <taxon>Magnoliopsida</taxon>
        <taxon>Ranunculales</taxon>
        <taxon>Menispermaceae</taxon>
        <taxon>Menispermoideae</taxon>
        <taxon>Cissampelideae</taxon>
        <taxon>Stephania</taxon>
    </lineage>
</organism>
<dbReference type="PANTHER" id="PTHR12039">
    <property type="entry name" value="NICOTINAMIDE MONONUCLEOTIDE ADENYLYLTRANSFERASE"/>
    <property type="match status" value="1"/>
</dbReference>
<comment type="caution">
    <text evidence="1">The sequence shown here is derived from an EMBL/GenBank/DDBJ whole genome shotgun (WGS) entry which is preliminary data.</text>
</comment>
<dbReference type="InterPro" id="IPR014729">
    <property type="entry name" value="Rossmann-like_a/b/a_fold"/>
</dbReference>
<dbReference type="GO" id="GO:0000309">
    <property type="term" value="F:nicotinamide-nucleotide adenylyltransferase activity"/>
    <property type="evidence" value="ECO:0007669"/>
    <property type="project" value="TreeGrafter"/>
</dbReference>
<proteinExistence type="predicted"/>
<dbReference type="SUPFAM" id="SSF52374">
    <property type="entry name" value="Nucleotidylyl transferase"/>
    <property type="match status" value="1"/>
</dbReference>
<dbReference type="Gene3D" id="3.40.50.620">
    <property type="entry name" value="HUPs"/>
    <property type="match status" value="1"/>
</dbReference>
<dbReference type="PANTHER" id="PTHR12039:SF0">
    <property type="entry name" value="NICOTINAMIDE-NUCLEOTIDE ADENYLYLTRANSFERASE"/>
    <property type="match status" value="1"/>
</dbReference>
<accession>A0AAP0KYU8</accession>
<gene>
    <name evidence="1" type="ORF">Syun_006859</name>
</gene>
<sequence length="150" mass="17642">MVHQAELIELQSHDYRKPKLARDALESEGYHFIGGYMSPVNDTYGKKGLIPANHRIQMCNLACRSSSFIMVDPWELVFNFNWNGIHRARDRAKRRSTTTSEPVEHSFGLIYLCIRYAMTCCSFSLHKVAFMYTHKHHPYKWPTEKFTNRQ</sequence>
<protein>
    <submittedName>
        <fullName evidence="1">Uncharacterized protein</fullName>
    </submittedName>
</protein>
<reference evidence="1 2" key="1">
    <citation type="submission" date="2024-01" db="EMBL/GenBank/DDBJ databases">
        <title>Genome assemblies of Stephania.</title>
        <authorList>
            <person name="Yang L."/>
        </authorList>
    </citation>
    <scope>NUCLEOTIDE SEQUENCE [LARGE SCALE GENOMIC DNA]</scope>
    <source>
        <strain evidence="1">YNDBR</strain>
        <tissue evidence="1">Leaf</tissue>
    </source>
</reference>
<dbReference type="Proteomes" id="UP001420932">
    <property type="component" value="Unassembled WGS sequence"/>
</dbReference>
<dbReference type="InterPro" id="IPR051182">
    <property type="entry name" value="Euk_NMN_adenylyltrnsfrase"/>
</dbReference>
<evidence type="ECO:0000313" key="2">
    <source>
        <dbReference type="Proteomes" id="UP001420932"/>
    </source>
</evidence>
<name>A0AAP0KYU8_9MAGN</name>